<evidence type="ECO:0008006" key="3">
    <source>
        <dbReference type="Google" id="ProtNLM"/>
    </source>
</evidence>
<dbReference type="AlphaFoldDB" id="A0AAN7ZYF1"/>
<sequence length="459" mass="51624">MAEIFGAASGDIGLAGVAFQVAKAVVKLKNLCEMVKDALVEIKRMISDLDRTSRMVKLFTSDTPNPAGLDPMLIEECTNACSRAVADMMVIADELQIKMPWKQLWTSCRMVIGEDKLQRMFLRLDRRKGDLEKAHALYTAAQMRMEMVSVVQAQQQSIDRQFQMIVQLQAVNAQYHDLASTDQSSRLTQMQHRSHAVAGVVSSSPVRKVPRYNLGRNAQQHRDGSNHRTSSTLESARWLWSYLARLWSNIWNLSFTHAAYGWDEYLQCGRVLSNDDELWLPSIRGDTPGVKRLLVEQKITIHEENEDGSNMFHLALSRRHSRLAASLWVSGCAANSVISPGLIPSLYTVDGELGAEGTFLQEVAETCAPIDGSTDNLVAIWARPRNIWTTNERLHALWSLASFRCDLDPVTELMPRGNSDEKEYYSVRAPSNATVLHLTARRWITSFLSSQPTLHASHR</sequence>
<proteinExistence type="predicted"/>
<evidence type="ECO:0000313" key="1">
    <source>
        <dbReference type="EMBL" id="KAK5695353.1"/>
    </source>
</evidence>
<dbReference type="Proteomes" id="UP001310594">
    <property type="component" value="Unassembled WGS sequence"/>
</dbReference>
<protein>
    <recommendedName>
        <fullName evidence="3">Fungal N-terminal domain-containing protein</fullName>
    </recommendedName>
</protein>
<comment type="caution">
    <text evidence="1">The sequence shown here is derived from an EMBL/GenBank/DDBJ whole genome shotgun (WGS) entry which is preliminary data.</text>
</comment>
<reference evidence="1" key="1">
    <citation type="submission" date="2023-08" db="EMBL/GenBank/DDBJ databases">
        <title>Black Yeasts Isolated from many extreme environments.</title>
        <authorList>
            <person name="Coleine C."/>
            <person name="Stajich J.E."/>
            <person name="Selbmann L."/>
        </authorList>
    </citation>
    <scope>NUCLEOTIDE SEQUENCE</scope>
    <source>
        <strain evidence="1">CCFEE 5810</strain>
    </source>
</reference>
<dbReference type="EMBL" id="JAVRQU010000014">
    <property type="protein sequence ID" value="KAK5695353.1"/>
    <property type="molecule type" value="Genomic_DNA"/>
</dbReference>
<name>A0AAN7ZYF1_9PEZI</name>
<gene>
    <name evidence="1" type="ORF">LTR97_008859</name>
</gene>
<evidence type="ECO:0000313" key="2">
    <source>
        <dbReference type="Proteomes" id="UP001310594"/>
    </source>
</evidence>
<accession>A0AAN7ZYF1</accession>
<organism evidence="1 2">
    <name type="scientific">Elasticomyces elasticus</name>
    <dbReference type="NCBI Taxonomy" id="574655"/>
    <lineage>
        <taxon>Eukaryota</taxon>
        <taxon>Fungi</taxon>
        <taxon>Dikarya</taxon>
        <taxon>Ascomycota</taxon>
        <taxon>Pezizomycotina</taxon>
        <taxon>Dothideomycetes</taxon>
        <taxon>Dothideomycetidae</taxon>
        <taxon>Mycosphaerellales</taxon>
        <taxon>Teratosphaeriaceae</taxon>
        <taxon>Elasticomyces</taxon>
    </lineage>
</organism>